<evidence type="ECO:0000256" key="2">
    <source>
        <dbReference type="SAM" id="Phobius"/>
    </source>
</evidence>
<feature type="transmembrane region" description="Helical" evidence="2">
    <location>
        <begin position="75"/>
        <end position="104"/>
    </location>
</feature>
<keyword evidence="2" id="KW-0472">Membrane</keyword>
<gene>
    <name evidence="4" type="ORF">ABS648_13215</name>
</gene>
<proteinExistence type="predicted"/>
<evidence type="ECO:0000313" key="4">
    <source>
        <dbReference type="EMBL" id="XBY66678.1"/>
    </source>
</evidence>
<dbReference type="EMBL" id="CP158373">
    <property type="protein sequence ID" value="XBY66678.1"/>
    <property type="molecule type" value="Genomic_DNA"/>
</dbReference>
<reference evidence="4" key="1">
    <citation type="submission" date="2023-08" db="EMBL/GenBank/DDBJ databases">
        <title>Increased levels of nutrients transform a symbiont into a lethal pathobiont.</title>
        <authorList>
            <person name="Lachnit T."/>
            <person name="Ulrich L."/>
            <person name="Willmer F.M."/>
            <person name="Hasenbein T."/>
            <person name="Steiner L.X."/>
            <person name="Wolters M."/>
            <person name="Herbst E.M."/>
            <person name="Deines P."/>
        </authorList>
    </citation>
    <scope>NUCLEOTIDE SEQUENCE</scope>
    <source>
        <strain evidence="4">T3</strain>
    </source>
</reference>
<name>A0AAU7YAC6_9PSED</name>
<dbReference type="InterPro" id="IPR043128">
    <property type="entry name" value="Rev_trsase/Diguanyl_cyclase"/>
</dbReference>
<keyword evidence="2" id="KW-1133">Transmembrane helix</keyword>
<dbReference type="Pfam" id="PF05230">
    <property type="entry name" value="MASE2"/>
    <property type="match status" value="1"/>
</dbReference>
<dbReference type="SUPFAM" id="SSF55073">
    <property type="entry name" value="Nucleotide cyclase"/>
    <property type="match status" value="1"/>
</dbReference>
<dbReference type="Pfam" id="PF00990">
    <property type="entry name" value="GGDEF"/>
    <property type="match status" value="1"/>
</dbReference>
<feature type="domain" description="GGDEF" evidence="3">
    <location>
        <begin position="173"/>
        <end position="343"/>
    </location>
</feature>
<feature type="transmembrane region" description="Helical" evidence="2">
    <location>
        <begin position="21"/>
        <end position="37"/>
    </location>
</feature>
<dbReference type="InterPro" id="IPR029787">
    <property type="entry name" value="Nucleotide_cyclase"/>
</dbReference>
<dbReference type="InterPro" id="IPR000160">
    <property type="entry name" value="GGDEF_dom"/>
</dbReference>
<dbReference type="RefSeq" id="WP_350448420.1">
    <property type="nucleotide sequence ID" value="NZ_CP158373.1"/>
</dbReference>
<protein>
    <submittedName>
        <fullName evidence="4">MASE2 domain-containing protein</fullName>
    </submittedName>
</protein>
<accession>A0AAU7YAC6</accession>
<dbReference type="AlphaFoldDB" id="A0AAU7YAC6"/>
<dbReference type="Gene3D" id="3.30.70.270">
    <property type="match status" value="1"/>
</dbReference>
<feature type="region of interest" description="Disordered" evidence="1">
    <location>
        <begin position="326"/>
        <end position="356"/>
    </location>
</feature>
<feature type="transmembrane region" description="Helical" evidence="2">
    <location>
        <begin position="116"/>
        <end position="135"/>
    </location>
</feature>
<feature type="transmembrane region" description="Helical" evidence="2">
    <location>
        <begin position="43"/>
        <end position="63"/>
    </location>
</feature>
<feature type="transmembrane region" description="Helical" evidence="2">
    <location>
        <begin position="147"/>
        <end position="167"/>
    </location>
</feature>
<organism evidence="4">
    <name type="scientific">Pseudomonas solani</name>
    <dbReference type="NCBI Taxonomy" id="2731552"/>
    <lineage>
        <taxon>Bacteria</taxon>
        <taxon>Pseudomonadati</taxon>
        <taxon>Pseudomonadota</taxon>
        <taxon>Gammaproteobacteria</taxon>
        <taxon>Pseudomonadales</taxon>
        <taxon>Pseudomonadaceae</taxon>
        <taxon>Pseudomonas</taxon>
    </lineage>
</organism>
<dbReference type="SMART" id="SM00267">
    <property type="entry name" value="GGDEF"/>
    <property type="match status" value="1"/>
</dbReference>
<dbReference type="InterPro" id="IPR007894">
    <property type="entry name" value="MASE2"/>
</dbReference>
<sequence length="356" mass="39213">MAFDRTRGAGIGFANRVYKPRALGCALSFIFVATTTYPGPSPLWVLMLLNAFIWPYLAYQLAVRARVPYRTELRNLLLDCVFAGGWVAAMQFSVLPSLLLLSMVAMNSVSAKGIRFMLYGLVANLLGMALAGAALGFEVALETPPAVVWACLPMLVIYPFVVGWTSYSLTQRLVRQQKALSIVSGFDERMLTSHNRWMYQLARVFLRCRCGSGQATVAHIRIDEFPLLRERHGALVADALSVRLGHLIKAGIRSTDLLCMKRRGEFLVLLLQARRLGAQSLTDRIEDGFAHCFAGGTGLPEARIRVGLAEFSNSLASENEWLRLAEQRSGQPRPQALRPLEEAPRATPAAGPLPVP</sequence>
<evidence type="ECO:0000256" key="1">
    <source>
        <dbReference type="SAM" id="MobiDB-lite"/>
    </source>
</evidence>
<keyword evidence="2" id="KW-0812">Transmembrane</keyword>
<evidence type="ECO:0000259" key="3">
    <source>
        <dbReference type="SMART" id="SM00267"/>
    </source>
</evidence>